<dbReference type="PaxDb" id="4113-PGSC0003DMT400017052"/>
<dbReference type="InParanoid" id="M1A8H9"/>
<proteinExistence type="predicted"/>
<sequence length="54" mass="6348">MWMKSLDSRKRWEEQTISFTICINSQNHSDYPFICTQPGFQANLLLGCLIHFVV</sequence>
<dbReference type="EnsemblPlants" id="PGSC0003DMT400017052">
    <property type="protein sequence ID" value="PGSC0003DMT400017052"/>
    <property type="gene ID" value="PGSC0003DMG400006657"/>
</dbReference>
<reference evidence="1" key="2">
    <citation type="submission" date="2015-06" db="UniProtKB">
        <authorList>
            <consortium name="EnsemblPlants"/>
        </authorList>
    </citation>
    <scope>IDENTIFICATION</scope>
    <source>
        <strain evidence="1">DM1-3 516 R44</strain>
    </source>
</reference>
<evidence type="ECO:0000313" key="1">
    <source>
        <dbReference type="EnsemblPlants" id="PGSC0003DMT400017052"/>
    </source>
</evidence>
<name>M1A8H9_SOLTU</name>
<dbReference type="HOGENOM" id="CLU_3054107_0_0_1"/>
<dbReference type="AlphaFoldDB" id="M1A8H9"/>
<evidence type="ECO:0000313" key="2">
    <source>
        <dbReference type="Proteomes" id="UP000011115"/>
    </source>
</evidence>
<keyword evidence="2" id="KW-1185">Reference proteome</keyword>
<protein>
    <submittedName>
        <fullName evidence="1">Uncharacterized protein</fullName>
    </submittedName>
</protein>
<dbReference type="Gramene" id="PGSC0003DMT400017052">
    <property type="protein sequence ID" value="PGSC0003DMT400017052"/>
    <property type="gene ID" value="PGSC0003DMG400006657"/>
</dbReference>
<dbReference type="Proteomes" id="UP000011115">
    <property type="component" value="Unassembled WGS sequence"/>
</dbReference>
<accession>M1A8H9</accession>
<organism evidence="1 2">
    <name type="scientific">Solanum tuberosum</name>
    <name type="common">Potato</name>
    <dbReference type="NCBI Taxonomy" id="4113"/>
    <lineage>
        <taxon>Eukaryota</taxon>
        <taxon>Viridiplantae</taxon>
        <taxon>Streptophyta</taxon>
        <taxon>Embryophyta</taxon>
        <taxon>Tracheophyta</taxon>
        <taxon>Spermatophyta</taxon>
        <taxon>Magnoliopsida</taxon>
        <taxon>eudicotyledons</taxon>
        <taxon>Gunneridae</taxon>
        <taxon>Pentapetalae</taxon>
        <taxon>asterids</taxon>
        <taxon>lamiids</taxon>
        <taxon>Solanales</taxon>
        <taxon>Solanaceae</taxon>
        <taxon>Solanoideae</taxon>
        <taxon>Solaneae</taxon>
        <taxon>Solanum</taxon>
    </lineage>
</organism>
<reference evidence="2" key="1">
    <citation type="journal article" date="2011" name="Nature">
        <title>Genome sequence and analysis of the tuber crop potato.</title>
        <authorList>
            <consortium name="The Potato Genome Sequencing Consortium"/>
        </authorList>
    </citation>
    <scope>NUCLEOTIDE SEQUENCE [LARGE SCALE GENOMIC DNA]</scope>
    <source>
        <strain evidence="2">cv. DM1-3 516 R44</strain>
    </source>
</reference>